<keyword evidence="2" id="KW-1185">Reference proteome</keyword>
<proteinExistence type="predicted"/>
<dbReference type="KEGG" id="vg:40097322"/>
<organism evidence="1 2">
    <name type="scientific">Proteus phage PM135</name>
    <dbReference type="NCBI Taxonomy" id="2048008"/>
    <lineage>
        <taxon>Viruses</taxon>
        <taxon>Duplodnaviria</taxon>
        <taxon>Heunggongvirae</taxon>
        <taxon>Uroviricota</taxon>
        <taxon>Caudoviricetes</taxon>
        <taxon>Demerecviridae</taxon>
        <taxon>Novosibvirus</taxon>
        <taxon>Novosibvirus PM135</taxon>
    </lineage>
</organism>
<dbReference type="RefSeq" id="YP_009620669.1">
    <property type="nucleotide sequence ID" value="NC_042090.1"/>
</dbReference>
<dbReference type="EMBL" id="MG030347">
    <property type="protein sequence ID" value="ATW69985.1"/>
    <property type="molecule type" value="Genomic_DNA"/>
</dbReference>
<sequence length="185" mass="21425">MNKEDKALALAVAYKIFIDIRDNPERLEFSIPTSALYLEARKELETDSALTIDSDELRNEVLHYLRKLLNDSFDVTTPFLSGIIKVRRILPEQFPEGTRLMCPACGLISNEHVFKGTHHICSDCETSSLHEQFIDEESCEQKKEIDVLEEELEAVETRALEIKTLLANLYDDKYELWQVEYDVRV</sequence>
<accession>A0A2H4PRQ4</accession>
<evidence type="ECO:0000313" key="2">
    <source>
        <dbReference type="Proteomes" id="UP000241842"/>
    </source>
</evidence>
<evidence type="ECO:0000313" key="1">
    <source>
        <dbReference type="EMBL" id="ATW69985.1"/>
    </source>
</evidence>
<protein>
    <submittedName>
        <fullName evidence="1">Uncharacterized protein</fullName>
    </submittedName>
</protein>
<dbReference type="GeneID" id="40097322"/>
<reference evidence="2" key="1">
    <citation type="submission" date="2017-10" db="EMBL/GenBank/DDBJ databases">
        <title>Isolation and characterization of a group of new proteus bacteriophages.</title>
        <authorList>
            <person name="Kozlova Y.N."/>
            <person name="Morozova V.V."/>
            <person name="Babkin I.V."/>
            <person name="Tikunova N.V."/>
            <person name="Bokovaya O.V."/>
            <person name="Shedko E.D."/>
        </authorList>
    </citation>
    <scope>NUCLEOTIDE SEQUENCE [LARGE SCALE GENOMIC DNA]</scope>
</reference>
<dbReference type="Proteomes" id="UP000241842">
    <property type="component" value="Segment"/>
</dbReference>
<name>A0A2H4PRQ4_9CAUD</name>